<dbReference type="AlphaFoldDB" id="A0A7W6EPL6"/>
<keyword evidence="1" id="KW-0472">Membrane</keyword>
<keyword evidence="1" id="KW-1133">Transmembrane helix</keyword>
<organism evidence="2 3">
    <name type="scientific">Runella defluvii</name>
    <dbReference type="NCBI Taxonomy" id="370973"/>
    <lineage>
        <taxon>Bacteria</taxon>
        <taxon>Pseudomonadati</taxon>
        <taxon>Bacteroidota</taxon>
        <taxon>Cytophagia</taxon>
        <taxon>Cytophagales</taxon>
        <taxon>Spirosomataceae</taxon>
        <taxon>Runella</taxon>
    </lineage>
</organism>
<evidence type="ECO:0008006" key="4">
    <source>
        <dbReference type="Google" id="ProtNLM"/>
    </source>
</evidence>
<sequence>MNSVFTRFSTVAVLIFLATLSRILPHPFNFTPIGAIALFGAAQFSRKVYAFMIPMVAMLLSDVLIGSPSLPTYVSFVIISAFGLFFLKKVTYGRVVVASLVASISFFLITNFFVWFQGSMYPQTWAGLVACYTAGLAFYQQTFWGNLFLNTVMGDFFYNAVLFGSYYGIQRLTFKPSMA</sequence>
<proteinExistence type="predicted"/>
<dbReference type="RefSeq" id="WP_183972434.1">
    <property type="nucleotide sequence ID" value="NZ_JACIBY010000003.1"/>
</dbReference>
<feature type="transmembrane region" description="Helical" evidence="1">
    <location>
        <begin position="93"/>
        <end position="116"/>
    </location>
</feature>
<comment type="caution">
    <text evidence="2">The sequence shown here is derived from an EMBL/GenBank/DDBJ whole genome shotgun (WGS) entry which is preliminary data.</text>
</comment>
<reference evidence="2 3" key="1">
    <citation type="submission" date="2020-08" db="EMBL/GenBank/DDBJ databases">
        <title>Genomic Encyclopedia of Type Strains, Phase IV (KMG-IV): sequencing the most valuable type-strain genomes for metagenomic binning, comparative biology and taxonomic classification.</title>
        <authorList>
            <person name="Goeker M."/>
        </authorList>
    </citation>
    <scope>NUCLEOTIDE SEQUENCE [LARGE SCALE GENOMIC DNA]</scope>
    <source>
        <strain evidence="2 3">DSM 17976</strain>
    </source>
</reference>
<dbReference type="Proteomes" id="UP000541352">
    <property type="component" value="Unassembled WGS sequence"/>
</dbReference>
<name>A0A7W6EPL6_9BACT</name>
<dbReference type="EMBL" id="JACIBY010000003">
    <property type="protein sequence ID" value="MBB3837689.1"/>
    <property type="molecule type" value="Genomic_DNA"/>
</dbReference>
<evidence type="ECO:0000256" key="1">
    <source>
        <dbReference type="SAM" id="Phobius"/>
    </source>
</evidence>
<keyword evidence="3" id="KW-1185">Reference proteome</keyword>
<evidence type="ECO:0000313" key="3">
    <source>
        <dbReference type="Proteomes" id="UP000541352"/>
    </source>
</evidence>
<feature type="transmembrane region" description="Helical" evidence="1">
    <location>
        <begin position="147"/>
        <end position="169"/>
    </location>
</feature>
<feature type="transmembrane region" description="Helical" evidence="1">
    <location>
        <begin position="70"/>
        <end position="87"/>
    </location>
</feature>
<dbReference type="Pfam" id="PF20221">
    <property type="entry name" value="DUF6580"/>
    <property type="match status" value="1"/>
</dbReference>
<dbReference type="InterPro" id="IPR046487">
    <property type="entry name" value="DUF6580"/>
</dbReference>
<accession>A0A7W6EPL6</accession>
<protein>
    <recommendedName>
        <fullName evidence="4">Rod shape-determining protein MreD</fullName>
    </recommendedName>
</protein>
<gene>
    <name evidence="2" type="ORF">FHS57_001686</name>
</gene>
<evidence type="ECO:0000313" key="2">
    <source>
        <dbReference type="EMBL" id="MBB3837689.1"/>
    </source>
</evidence>
<keyword evidence="1" id="KW-0812">Transmembrane</keyword>